<dbReference type="EMBL" id="JAHWDF010000001">
    <property type="protein sequence ID" value="MBW2960333.1"/>
    <property type="molecule type" value="Genomic_DNA"/>
</dbReference>
<protein>
    <submittedName>
        <fullName evidence="1">Uncharacterized protein</fullName>
    </submittedName>
</protein>
<proteinExistence type="predicted"/>
<keyword evidence="2" id="KW-1185">Reference proteome</keyword>
<organism evidence="1 2">
    <name type="scientific">Mesonia aestuariivivens</name>
    <dbReference type="NCBI Taxonomy" id="2796128"/>
    <lineage>
        <taxon>Bacteria</taxon>
        <taxon>Pseudomonadati</taxon>
        <taxon>Bacteroidota</taxon>
        <taxon>Flavobacteriia</taxon>
        <taxon>Flavobacteriales</taxon>
        <taxon>Flavobacteriaceae</taxon>
        <taxon>Mesonia</taxon>
    </lineage>
</organism>
<evidence type="ECO:0000313" key="1">
    <source>
        <dbReference type="EMBL" id="MBW2960333.1"/>
    </source>
</evidence>
<reference evidence="1 2" key="1">
    <citation type="submission" date="2021-07" db="EMBL/GenBank/DDBJ databases">
        <title>Mesonia aestuariivivens sp. nov., isolated from a tidal flat.</title>
        <authorList>
            <person name="Kim Y.-O."/>
            <person name="Yoon J.-H."/>
        </authorList>
    </citation>
    <scope>NUCLEOTIDE SEQUENCE [LARGE SCALE GENOMIC DNA]</scope>
    <source>
        <strain evidence="1 2">JHPTF-M18</strain>
    </source>
</reference>
<gene>
    <name evidence="1" type="ORF">KW502_00785</name>
</gene>
<sequence length="370" mass="41330">MGIQVFDHLMTLTRGGNNRTKTIAYTEPNSELFGIYLRGGHLWFKGTVHNGLKKYIDYCNQNAINLSISKANVWAWARGGASSTPMLYRYKNLADIALFANVGQANVWQNITAGATTSAINLVPPHLRPDIVFQGLKNKKVGSAGKSNTVRVHQLVFHESGHYSHARRAGRLFWAKNFGATIANGIGDPYSDGSQPSYQAGARIALVEGSGNFTEFKITNFYYNKSFYTSQNNLSAFFPADAPGNTNSIEGYMENFDVYDRPMQDERRDDRSWFLHGLFWDLLDNRNEISVGNFTFSQRLDGSGDFINNINDNVNLPGSNDFDLSAIFNVLGSNTHDVCDLKNRLLNNNPTMINGLHQSFNSYGYCVPQL</sequence>
<name>A0ABS6VXL5_9FLAO</name>
<comment type="caution">
    <text evidence="1">The sequence shown here is derived from an EMBL/GenBank/DDBJ whole genome shotgun (WGS) entry which is preliminary data.</text>
</comment>
<dbReference type="Proteomes" id="UP000719267">
    <property type="component" value="Unassembled WGS sequence"/>
</dbReference>
<accession>A0ABS6VXL5</accession>
<evidence type="ECO:0000313" key="2">
    <source>
        <dbReference type="Proteomes" id="UP000719267"/>
    </source>
</evidence>
<dbReference type="RefSeq" id="WP_219038621.1">
    <property type="nucleotide sequence ID" value="NZ_JAHWDF010000001.1"/>
</dbReference>